<evidence type="ECO:0000259" key="1">
    <source>
        <dbReference type="Pfam" id="PF01314"/>
    </source>
</evidence>
<feature type="domain" description="Aldehyde ferredoxin oxidoreductase C-terminal" evidence="1">
    <location>
        <begin position="2"/>
        <end position="289"/>
    </location>
</feature>
<dbReference type="Pfam" id="PF01314">
    <property type="entry name" value="AFOR_C"/>
    <property type="match status" value="1"/>
</dbReference>
<reference evidence="2" key="1">
    <citation type="journal article" date="2015" name="Nature">
        <title>Complex archaea that bridge the gap between prokaryotes and eukaryotes.</title>
        <authorList>
            <person name="Spang A."/>
            <person name="Saw J.H."/>
            <person name="Jorgensen S.L."/>
            <person name="Zaremba-Niedzwiedzka K."/>
            <person name="Martijn J."/>
            <person name="Lind A.E."/>
            <person name="van Eijk R."/>
            <person name="Schleper C."/>
            <person name="Guy L."/>
            <person name="Ettema T.J."/>
        </authorList>
    </citation>
    <scope>NUCLEOTIDE SEQUENCE</scope>
</reference>
<dbReference type="GO" id="GO:0016625">
    <property type="term" value="F:oxidoreductase activity, acting on the aldehyde or oxo group of donors, iron-sulfur protein as acceptor"/>
    <property type="evidence" value="ECO:0007669"/>
    <property type="project" value="InterPro"/>
</dbReference>
<dbReference type="Gene3D" id="1.10.599.10">
    <property type="entry name" value="Aldehyde Ferredoxin Oxidoreductase Protein, subunit A, domain 3"/>
    <property type="match status" value="1"/>
</dbReference>
<name>A0A0F8Z3F3_9ZZZZ</name>
<dbReference type="InterPro" id="IPR001203">
    <property type="entry name" value="OxRdtase_Ald_Fedxn_C"/>
</dbReference>
<comment type="caution">
    <text evidence="2">The sequence shown here is derived from an EMBL/GenBank/DDBJ whole genome shotgun (WGS) entry which is preliminary data.</text>
</comment>
<dbReference type="GO" id="GO:0009055">
    <property type="term" value="F:electron transfer activity"/>
    <property type="evidence" value="ECO:0007669"/>
    <property type="project" value="InterPro"/>
</dbReference>
<organism evidence="2">
    <name type="scientific">marine sediment metagenome</name>
    <dbReference type="NCBI Taxonomy" id="412755"/>
    <lineage>
        <taxon>unclassified sequences</taxon>
        <taxon>metagenomes</taxon>
        <taxon>ecological metagenomes</taxon>
    </lineage>
</organism>
<dbReference type="EMBL" id="LAZR01065915">
    <property type="protein sequence ID" value="KKK54601.1"/>
    <property type="molecule type" value="Genomic_DNA"/>
</dbReference>
<gene>
    <name evidence="2" type="ORF">LCGC14_3083070</name>
</gene>
<dbReference type="InterPro" id="IPR036021">
    <property type="entry name" value="Tungsten_al_ferr_oxy-like_C"/>
</dbReference>
<sequence length="298" mass="32232">TDCLNDDLGSINLCNEICNRFGLDTISVACTVGFAIECYENGLITADDTGGLELTWGNHAAIVEATRQIAEGTGFGGKVLADGAKVAAERIGKGAEQYAIHVSGEELPMHDPRLNPGLATSYKMDATPGRHTQMSAWTAEAQFTPAGLVPEEFDKYNYEGKGEIHRRVSAHFHTTSAAGMCMFAWCNLQPEVISDPLTCVTGRTYTLDDVQEMGNRIAALRIAFNVREGIRNIDLPVPDRMIGTKPLESGPLAGVTVDMDVQVREYLEAIGWDTKTGIPTKETLESLGLDFVAAELHP</sequence>
<accession>A0A0F8Z3F3</accession>
<proteinExistence type="predicted"/>
<feature type="non-terminal residue" evidence="2">
    <location>
        <position position="1"/>
    </location>
</feature>
<protein>
    <recommendedName>
        <fullName evidence="1">Aldehyde ferredoxin oxidoreductase C-terminal domain-containing protein</fullName>
    </recommendedName>
</protein>
<dbReference type="GO" id="GO:0051536">
    <property type="term" value="F:iron-sulfur cluster binding"/>
    <property type="evidence" value="ECO:0007669"/>
    <property type="project" value="InterPro"/>
</dbReference>
<dbReference type="AlphaFoldDB" id="A0A0F8Z3F3"/>
<dbReference type="PANTHER" id="PTHR30038:SF7">
    <property type="entry name" value="TUNGSTEN-CONTAINING GLYCERALDEHYDE-3-PHOSPHATE:FERREDOXIN OXIDOREDUCTASE"/>
    <property type="match status" value="1"/>
</dbReference>
<dbReference type="InterPro" id="IPR051919">
    <property type="entry name" value="W-dependent_AOR"/>
</dbReference>
<dbReference type="InterPro" id="IPR013985">
    <property type="entry name" value="Ald_Fedxn_OxRdtase_dom3"/>
</dbReference>
<dbReference type="SUPFAM" id="SSF48310">
    <property type="entry name" value="Aldehyde ferredoxin oxidoreductase, C-terminal domains"/>
    <property type="match status" value="1"/>
</dbReference>
<evidence type="ECO:0000313" key="2">
    <source>
        <dbReference type="EMBL" id="KKK54601.1"/>
    </source>
</evidence>
<dbReference type="PANTHER" id="PTHR30038">
    <property type="entry name" value="ALDEHYDE FERREDOXIN OXIDOREDUCTASE"/>
    <property type="match status" value="1"/>
</dbReference>